<dbReference type="AlphaFoldDB" id="A0A915A6C7"/>
<reference evidence="4" key="1">
    <citation type="submission" date="2022-11" db="UniProtKB">
        <authorList>
            <consortium name="WormBaseParasite"/>
        </authorList>
    </citation>
    <scope>IDENTIFICATION</scope>
</reference>
<evidence type="ECO:0000313" key="3">
    <source>
        <dbReference type="Proteomes" id="UP000887569"/>
    </source>
</evidence>
<feature type="signal peptide" evidence="2">
    <location>
        <begin position="1"/>
        <end position="19"/>
    </location>
</feature>
<feature type="region of interest" description="Disordered" evidence="1">
    <location>
        <begin position="455"/>
        <end position="484"/>
    </location>
</feature>
<name>A0A915A6C7_PARUN</name>
<sequence length="609" mass="66414">MLRSFTVAFAALLLVELRAIQHGPTERLCNCQRSTRTRDCEGSVTQCDTAPRRDVNASYLIQNVRASSPSDLCVHRCMQYCNADIAQQCQQTCQKLCIAQLIISTASQSDQLDSAPTATNSMVSNLTQFTSSQGILKGIQSAQQTSYPFEFNVSGSLSQQSPASMVQQTSGTPLLQALKPATKLSQNSAFQNFSGTLARKDFATPNRNIPVPATQHTTETRTQQLPAPSIWTLDSAMQQGSRIQQISSSVIPEISGPKNQWGEMSNQLPQGPVTQQEPRMTTQHLTGSTILRAPEATNREIPQSLTQQSPTPSPLSQYFVSPALEQTARPIIQLPSMPIIQSLVESLVREALRPTTQQTPRNVPLEATIWQTMGTEVANVPGLVLQQVPESVIQRTSESAVQQRLETPSRGTSAAATEQLSREIMQQSTGRLVQQISDQVNASLLSTAVQASRIPNQLRTSSSSTPQQTYQPTHPLPPPSSSQQVQITLPQSTQDSPKCGGYCKESCMQQCIWRPRVASQCSPSCANSCDRSCALHSPLTTKQDRAVGARTVQQNTLQSATRRTVVQRDQARQTIQCEPRASGPSKCTCPNGFTSCMTPSDISQCCRQP</sequence>
<keyword evidence="3" id="KW-1185">Reference proteome</keyword>
<evidence type="ECO:0000256" key="2">
    <source>
        <dbReference type="SAM" id="SignalP"/>
    </source>
</evidence>
<evidence type="ECO:0000256" key="1">
    <source>
        <dbReference type="SAM" id="MobiDB-lite"/>
    </source>
</evidence>
<dbReference type="WBParaSite" id="PgR002_g054_t02">
    <property type="protein sequence ID" value="PgR002_g054_t02"/>
    <property type="gene ID" value="PgR002_g054"/>
</dbReference>
<feature type="compositionally biased region" description="Polar residues" evidence="1">
    <location>
        <begin position="214"/>
        <end position="224"/>
    </location>
</feature>
<feature type="compositionally biased region" description="Low complexity" evidence="1">
    <location>
        <begin position="460"/>
        <end position="473"/>
    </location>
</feature>
<keyword evidence="2" id="KW-0732">Signal</keyword>
<feature type="chain" id="PRO_5037873522" evidence="2">
    <location>
        <begin position="20"/>
        <end position="609"/>
    </location>
</feature>
<protein>
    <submittedName>
        <fullName evidence="4">Uncharacterized protein</fullName>
    </submittedName>
</protein>
<evidence type="ECO:0000313" key="4">
    <source>
        <dbReference type="WBParaSite" id="PgR002_g054_t02"/>
    </source>
</evidence>
<dbReference type="Proteomes" id="UP000887569">
    <property type="component" value="Unplaced"/>
</dbReference>
<accession>A0A915A6C7</accession>
<feature type="region of interest" description="Disordered" evidence="1">
    <location>
        <begin position="203"/>
        <end position="224"/>
    </location>
</feature>
<organism evidence="3 4">
    <name type="scientific">Parascaris univalens</name>
    <name type="common">Nematode worm</name>
    <dbReference type="NCBI Taxonomy" id="6257"/>
    <lineage>
        <taxon>Eukaryota</taxon>
        <taxon>Metazoa</taxon>
        <taxon>Ecdysozoa</taxon>
        <taxon>Nematoda</taxon>
        <taxon>Chromadorea</taxon>
        <taxon>Rhabditida</taxon>
        <taxon>Spirurina</taxon>
        <taxon>Ascaridomorpha</taxon>
        <taxon>Ascaridoidea</taxon>
        <taxon>Ascarididae</taxon>
        <taxon>Parascaris</taxon>
    </lineage>
</organism>
<proteinExistence type="predicted"/>